<dbReference type="Proteomes" id="UP000297245">
    <property type="component" value="Unassembled WGS sequence"/>
</dbReference>
<accession>A0A4S8L2E5</accession>
<sequence length="125" mass="13554">MTKAFAAATNQEHHIYSSEDWVYIDDVKSSLTGAAAEDAWNAEIKSDAKDLSGKLALVIGMPVIIVENLAVELNISNGTRGTLVGIKYYTRGERRFAISADVRVPNFMNPDKSASDPHVVTLATT</sequence>
<name>A0A4S8L2E5_DENBC</name>
<evidence type="ECO:0000313" key="2">
    <source>
        <dbReference type="Proteomes" id="UP000297245"/>
    </source>
</evidence>
<dbReference type="AlphaFoldDB" id="A0A4S8L2E5"/>
<proteinExistence type="predicted"/>
<organism evidence="1 2">
    <name type="scientific">Dendrothele bispora (strain CBS 962.96)</name>
    <dbReference type="NCBI Taxonomy" id="1314807"/>
    <lineage>
        <taxon>Eukaryota</taxon>
        <taxon>Fungi</taxon>
        <taxon>Dikarya</taxon>
        <taxon>Basidiomycota</taxon>
        <taxon>Agaricomycotina</taxon>
        <taxon>Agaricomycetes</taxon>
        <taxon>Agaricomycetidae</taxon>
        <taxon>Agaricales</taxon>
        <taxon>Agaricales incertae sedis</taxon>
        <taxon>Dendrothele</taxon>
    </lineage>
</organism>
<evidence type="ECO:0000313" key="1">
    <source>
        <dbReference type="EMBL" id="THU82148.1"/>
    </source>
</evidence>
<dbReference type="EMBL" id="ML179754">
    <property type="protein sequence ID" value="THU82148.1"/>
    <property type="molecule type" value="Genomic_DNA"/>
</dbReference>
<dbReference type="OrthoDB" id="432234at2759"/>
<reference evidence="1 2" key="1">
    <citation type="journal article" date="2019" name="Nat. Ecol. Evol.">
        <title>Megaphylogeny resolves global patterns of mushroom evolution.</title>
        <authorList>
            <person name="Varga T."/>
            <person name="Krizsan K."/>
            <person name="Foldi C."/>
            <person name="Dima B."/>
            <person name="Sanchez-Garcia M."/>
            <person name="Sanchez-Ramirez S."/>
            <person name="Szollosi G.J."/>
            <person name="Szarkandi J.G."/>
            <person name="Papp V."/>
            <person name="Albert L."/>
            <person name="Andreopoulos W."/>
            <person name="Angelini C."/>
            <person name="Antonin V."/>
            <person name="Barry K.W."/>
            <person name="Bougher N.L."/>
            <person name="Buchanan P."/>
            <person name="Buyck B."/>
            <person name="Bense V."/>
            <person name="Catcheside P."/>
            <person name="Chovatia M."/>
            <person name="Cooper J."/>
            <person name="Damon W."/>
            <person name="Desjardin D."/>
            <person name="Finy P."/>
            <person name="Geml J."/>
            <person name="Haridas S."/>
            <person name="Hughes K."/>
            <person name="Justo A."/>
            <person name="Karasinski D."/>
            <person name="Kautmanova I."/>
            <person name="Kiss B."/>
            <person name="Kocsube S."/>
            <person name="Kotiranta H."/>
            <person name="LaButti K.M."/>
            <person name="Lechner B.E."/>
            <person name="Liimatainen K."/>
            <person name="Lipzen A."/>
            <person name="Lukacs Z."/>
            <person name="Mihaltcheva S."/>
            <person name="Morgado L.N."/>
            <person name="Niskanen T."/>
            <person name="Noordeloos M.E."/>
            <person name="Ohm R.A."/>
            <person name="Ortiz-Santana B."/>
            <person name="Ovrebo C."/>
            <person name="Racz N."/>
            <person name="Riley R."/>
            <person name="Savchenko A."/>
            <person name="Shiryaev A."/>
            <person name="Soop K."/>
            <person name="Spirin V."/>
            <person name="Szebenyi C."/>
            <person name="Tomsovsky M."/>
            <person name="Tulloss R.E."/>
            <person name="Uehling J."/>
            <person name="Grigoriev I.V."/>
            <person name="Vagvolgyi C."/>
            <person name="Papp T."/>
            <person name="Martin F.M."/>
            <person name="Miettinen O."/>
            <person name="Hibbett D.S."/>
            <person name="Nagy L.G."/>
        </authorList>
    </citation>
    <scope>NUCLEOTIDE SEQUENCE [LARGE SCALE GENOMIC DNA]</scope>
    <source>
        <strain evidence="1 2">CBS 962.96</strain>
    </source>
</reference>
<feature type="non-terminal residue" evidence="1">
    <location>
        <position position="125"/>
    </location>
</feature>
<gene>
    <name evidence="1" type="ORF">K435DRAFT_604607</name>
</gene>
<keyword evidence="2" id="KW-1185">Reference proteome</keyword>
<protein>
    <submittedName>
        <fullName evidence="1">Uncharacterized protein</fullName>
    </submittedName>
</protein>